<protein>
    <submittedName>
        <fullName evidence="1">Uncharacterized protein</fullName>
    </submittedName>
</protein>
<proteinExistence type="predicted"/>
<dbReference type="OrthoDB" id="62952at2759"/>
<evidence type="ECO:0000313" key="1">
    <source>
        <dbReference type="EMBL" id="CAF9925712.1"/>
    </source>
</evidence>
<dbReference type="Proteomes" id="UP000664534">
    <property type="component" value="Unassembled WGS sequence"/>
</dbReference>
<evidence type="ECO:0000313" key="2">
    <source>
        <dbReference type="Proteomes" id="UP000664534"/>
    </source>
</evidence>
<dbReference type="AlphaFoldDB" id="A0A8H3FMT5"/>
<comment type="caution">
    <text evidence="1">The sequence shown here is derived from an EMBL/GenBank/DDBJ whole genome shotgun (WGS) entry which is preliminary data.</text>
</comment>
<gene>
    <name evidence="1" type="ORF">IMSHALPRED_006762</name>
</gene>
<keyword evidence="2" id="KW-1185">Reference proteome</keyword>
<dbReference type="EMBL" id="CAJPDT010000040">
    <property type="protein sequence ID" value="CAF9925712.1"/>
    <property type="molecule type" value="Genomic_DNA"/>
</dbReference>
<organism evidence="1 2">
    <name type="scientific">Imshaugia aleurites</name>
    <dbReference type="NCBI Taxonomy" id="172621"/>
    <lineage>
        <taxon>Eukaryota</taxon>
        <taxon>Fungi</taxon>
        <taxon>Dikarya</taxon>
        <taxon>Ascomycota</taxon>
        <taxon>Pezizomycotina</taxon>
        <taxon>Lecanoromycetes</taxon>
        <taxon>OSLEUM clade</taxon>
        <taxon>Lecanoromycetidae</taxon>
        <taxon>Lecanorales</taxon>
        <taxon>Lecanorineae</taxon>
        <taxon>Parmeliaceae</taxon>
        <taxon>Imshaugia</taxon>
    </lineage>
</organism>
<accession>A0A8H3FMT5</accession>
<name>A0A8H3FMT5_9LECA</name>
<sequence>MGSPWAQFISDPYDSAAESPSSPADTAGRPAFPFMRLPVEIRLQVYKIYLVDRYSPSPAQIHEGILDQSHWAILEKDHWAQSSAEILRVSKAVNAEVLDLLRHASTFSLRVCWQDATFDRLAMSCFRVRGKRLDYDRIAHLKVEIYPPHHHRPTDMVQIWRHVHKLCSDLQEASRIQHLSIYFMENQYAKWSPDNKPWDSMALSYDSDRSPSDVLHILDLFRLLINVTKAQIYLPISLMEDASLQESRQDAEEVMMKIKLTDDEHKKRVVRALEEAILDNEGELEYSTGRNSQLKLELLGIKYWKSRGSSQLFDEVWPHREEFDGDYSVYSEYIDLSAVRLRVSAACGSPARLQFSVSRSPNWARRS</sequence>
<reference evidence="1" key="1">
    <citation type="submission" date="2021-03" db="EMBL/GenBank/DDBJ databases">
        <authorList>
            <person name="Tagirdzhanova G."/>
        </authorList>
    </citation>
    <scope>NUCLEOTIDE SEQUENCE</scope>
</reference>